<feature type="domain" description="HAMP" evidence="17">
    <location>
        <begin position="457"/>
        <end position="502"/>
    </location>
</feature>
<feature type="compositionally biased region" description="Low complexity" evidence="14">
    <location>
        <begin position="110"/>
        <end position="121"/>
    </location>
</feature>
<dbReference type="GO" id="GO:0005524">
    <property type="term" value="F:ATP binding"/>
    <property type="evidence" value="ECO:0007669"/>
    <property type="project" value="UniProtKB-KW"/>
</dbReference>
<dbReference type="Proteomes" id="UP000054623">
    <property type="component" value="Unassembled WGS sequence"/>
</dbReference>
<feature type="transmembrane region" description="Helical" evidence="15">
    <location>
        <begin position="295"/>
        <end position="314"/>
    </location>
</feature>
<evidence type="ECO:0000256" key="15">
    <source>
        <dbReference type="SAM" id="Phobius"/>
    </source>
</evidence>
<keyword evidence="12" id="KW-0902">Two-component regulatory system</keyword>
<evidence type="ECO:0000256" key="7">
    <source>
        <dbReference type="ARBA" id="ARBA00022692"/>
    </source>
</evidence>
<dbReference type="PATRIC" id="fig|49338.4.peg.2111"/>
<dbReference type="PRINTS" id="PR00344">
    <property type="entry name" value="BCTRLSENSOR"/>
</dbReference>
<evidence type="ECO:0000313" key="20">
    <source>
        <dbReference type="Proteomes" id="UP000054623"/>
    </source>
</evidence>
<feature type="transmembrane region" description="Helical" evidence="15">
    <location>
        <begin position="335"/>
        <end position="355"/>
    </location>
</feature>
<evidence type="ECO:0000256" key="3">
    <source>
        <dbReference type="ARBA" id="ARBA00012438"/>
    </source>
</evidence>
<evidence type="ECO:0000256" key="9">
    <source>
        <dbReference type="ARBA" id="ARBA00022777"/>
    </source>
</evidence>
<reference evidence="19 20" key="2">
    <citation type="submission" date="2015-12" db="EMBL/GenBank/DDBJ databases">
        <title>Draft Genome Sequence of Desulfitobacterium hafniense Strain DH, a Sulfate-reducing Bacterium Isolated from Paddy Soils.</title>
        <authorList>
            <person name="Bao P."/>
            <person name="Zhang X."/>
            <person name="Li G."/>
        </authorList>
    </citation>
    <scope>NUCLEOTIDE SEQUENCE [LARGE SCALE GENOMIC DNA]</scope>
    <source>
        <strain evidence="19 20">DH</strain>
    </source>
</reference>
<gene>
    <name evidence="19" type="ORF">AT727_06470</name>
    <name evidence="18" type="ORF">DPCES_1961</name>
</gene>
<dbReference type="Pfam" id="PF00512">
    <property type="entry name" value="HisKA"/>
    <property type="match status" value="1"/>
</dbReference>
<dbReference type="Pfam" id="PF02518">
    <property type="entry name" value="HATPase_c"/>
    <property type="match status" value="1"/>
</dbReference>
<name>A0A098AZ36_DESHA</name>
<sequence>MDIKSRSFSHSLIAKALAFVLVIFCFTQVVTLVLNVINRSHFGVALEKSYYLGEGFINESNNIISDLRSLSRYKSEENILAGGSVSEDRLRNRIDSLYWEFQVNSDRRSTVNSNSTMNSNSAVVEENVDEGSSQKPPSTSSVTSPTQPGIYNPNLSDRENYQIFLEAYKEEIAKEKERLIQEDLYYYQTTLQRLASYKGLNYFLKAGELELTNQAELSKEEYTSYPAYMLFEGFIQNVYPQEIKENPRFYQIAPDAYVQDYPDVLYIGFEDEFLKPRIAEWQEDKEVANHALYQIAAYLAGLMASFIYLLIVWGRNSRHDQEVHLNTLDRLYNDFNILFCLGLISSWFILGFNFYQMQNAALIYPMTLAIATLGLILVLSLVKHIKNKTLLKHTLVYTIFHKLFSGIKAIYDSGSLGVKVAVLVIGYPLCIAITFFMFPITIGVAIWLSFKKVKEFKAIKEGVRRVKDGDLATMINIKGKGEFAQLAGDINSITDGLNKAVENEIKSERLKTELITNVSHDIRTPLTSIITYVDLLKTEEDPEKIKDYVEVLEQKSQRLKVLTDDLFEAAKASSGDIPVTFERIDIVSLLTQGLGEVDEKIQERGLDFKFNYPRERMWVKADGRLLWRAIENLLSNIFKYALAGSRVYIDLEDAGPGIRLTIKNISAYELNISSTELMERFKRGDESRSSQGSGLGLSIVTSLIEIQKGSFTIEVDGDLFKAMIFLYKDDSKETPLSPQ</sequence>
<feature type="compositionally biased region" description="Low complexity" evidence="14">
    <location>
        <begin position="133"/>
        <end position="148"/>
    </location>
</feature>
<dbReference type="GO" id="GO:0005886">
    <property type="term" value="C:plasma membrane"/>
    <property type="evidence" value="ECO:0007669"/>
    <property type="project" value="UniProtKB-SubCell"/>
</dbReference>
<dbReference type="CDD" id="cd06225">
    <property type="entry name" value="HAMP"/>
    <property type="match status" value="1"/>
</dbReference>
<evidence type="ECO:0000256" key="12">
    <source>
        <dbReference type="ARBA" id="ARBA00023012"/>
    </source>
</evidence>
<organism evidence="18">
    <name type="scientific">Desulfitobacterium hafniense</name>
    <name type="common">Desulfitobacterium frappieri</name>
    <dbReference type="NCBI Taxonomy" id="49338"/>
    <lineage>
        <taxon>Bacteria</taxon>
        <taxon>Bacillati</taxon>
        <taxon>Bacillota</taxon>
        <taxon>Clostridia</taxon>
        <taxon>Eubacteriales</taxon>
        <taxon>Desulfitobacteriaceae</taxon>
        <taxon>Desulfitobacterium</taxon>
    </lineage>
</organism>
<dbReference type="Gene3D" id="3.30.565.10">
    <property type="entry name" value="Histidine kinase-like ATPase, C-terminal domain"/>
    <property type="match status" value="1"/>
</dbReference>
<evidence type="ECO:0000256" key="14">
    <source>
        <dbReference type="SAM" id="MobiDB-lite"/>
    </source>
</evidence>
<dbReference type="OrthoDB" id="9792991at2"/>
<keyword evidence="4" id="KW-1003">Cell membrane</keyword>
<keyword evidence="5" id="KW-0597">Phosphoprotein</keyword>
<dbReference type="CDD" id="cd00082">
    <property type="entry name" value="HisKA"/>
    <property type="match status" value="1"/>
</dbReference>
<dbReference type="SUPFAM" id="SSF55874">
    <property type="entry name" value="ATPase domain of HSP90 chaperone/DNA topoisomerase II/histidine kinase"/>
    <property type="match status" value="1"/>
</dbReference>
<evidence type="ECO:0000256" key="10">
    <source>
        <dbReference type="ARBA" id="ARBA00022840"/>
    </source>
</evidence>
<evidence type="ECO:0000256" key="13">
    <source>
        <dbReference type="ARBA" id="ARBA00023136"/>
    </source>
</evidence>
<evidence type="ECO:0000256" key="1">
    <source>
        <dbReference type="ARBA" id="ARBA00000085"/>
    </source>
</evidence>
<dbReference type="SMART" id="SM00387">
    <property type="entry name" value="HATPase_c"/>
    <property type="match status" value="1"/>
</dbReference>
<evidence type="ECO:0000313" key="18">
    <source>
        <dbReference type="EMBL" id="CDX01848.1"/>
    </source>
</evidence>
<dbReference type="GO" id="GO:0000155">
    <property type="term" value="F:phosphorelay sensor kinase activity"/>
    <property type="evidence" value="ECO:0007669"/>
    <property type="project" value="InterPro"/>
</dbReference>
<proteinExistence type="predicted"/>
<evidence type="ECO:0000256" key="11">
    <source>
        <dbReference type="ARBA" id="ARBA00022989"/>
    </source>
</evidence>
<dbReference type="InterPro" id="IPR005467">
    <property type="entry name" value="His_kinase_dom"/>
</dbReference>
<evidence type="ECO:0000256" key="4">
    <source>
        <dbReference type="ARBA" id="ARBA00022475"/>
    </source>
</evidence>
<keyword evidence="9 18" id="KW-0418">Kinase</keyword>
<dbReference type="Gene3D" id="1.10.287.130">
    <property type="match status" value="1"/>
</dbReference>
<dbReference type="PROSITE" id="PS50109">
    <property type="entry name" value="HIS_KIN"/>
    <property type="match status" value="1"/>
</dbReference>
<feature type="transmembrane region" description="Helical" evidence="15">
    <location>
        <begin position="423"/>
        <end position="450"/>
    </location>
</feature>
<evidence type="ECO:0000256" key="2">
    <source>
        <dbReference type="ARBA" id="ARBA00004651"/>
    </source>
</evidence>
<dbReference type="EC" id="2.7.13.3" evidence="3"/>
<keyword evidence="13 15" id="KW-0472">Membrane</keyword>
<dbReference type="InterPro" id="IPR050398">
    <property type="entry name" value="HssS/ArlS-like"/>
</dbReference>
<evidence type="ECO:0000256" key="8">
    <source>
        <dbReference type="ARBA" id="ARBA00022741"/>
    </source>
</evidence>
<keyword evidence="7 15" id="KW-0812">Transmembrane</keyword>
<dbReference type="FunFam" id="1.10.287.130:FF:000001">
    <property type="entry name" value="Two-component sensor histidine kinase"/>
    <property type="match status" value="1"/>
</dbReference>
<dbReference type="EMBL" id="LOCK01000028">
    <property type="protein sequence ID" value="KTE91234.1"/>
    <property type="molecule type" value="Genomic_DNA"/>
</dbReference>
<protein>
    <recommendedName>
        <fullName evidence="3">histidine kinase</fullName>
        <ecNumber evidence="3">2.7.13.3</ecNumber>
    </recommendedName>
</protein>
<dbReference type="InterPro" id="IPR036890">
    <property type="entry name" value="HATPase_C_sf"/>
</dbReference>
<evidence type="ECO:0000256" key="6">
    <source>
        <dbReference type="ARBA" id="ARBA00022679"/>
    </source>
</evidence>
<dbReference type="SUPFAM" id="SSF47384">
    <property type="entry name" value="Homodimeric domain of signal transducing histidine kinase"/>
    <property type="match status" value="1"/>
</dbReference>
<evidence type="ECO:0000259" key="16">
    <source>
        <dbReference type="PROSITE" id="PS50109"/>
    </source>
</evidence>
<dbReference type="PANTHER" id="PTHR45528:SF1">
    <property type="entry name" value="SENSOR HISTIDINE KINASE CPXA"/>
    <property type="match status" value="1"/>
</dbReference>
<dbReference type="RefSeq" id="WP_005812155.1">
    <property type="nucleotide sequence ID" value="NZ_CABKQQ010000036.1"/>
</dbReference>
<dbReference type="InterPro" id="IPR003594">
    <property type="entry name" value="HATPase_dom"/>
</dbReference>
<dbReference type="PROSITE" id="PS50885">
    <property type="entry name" value="HAMP"/>
    <property type="match status" value="1"/>
</dbReference>
<dbReference type="AlphaFoldDB" id="A0A098AZ36"/>
<dbReference type="EMBL" id="LK996017">
    <property type="protein sequence ID" value="CDX01848.1"/>
    <property type="molecule type" value="Genomic_DNA"/>
</dbReference>
<comment type="subcellular location">
    <subcellularLocation>
        <location evidence="2">Cell membrane</location>
        <topology evidence="2">Multi-pass membrane protein</topology>
    </subcellularLocation>
</comment>
<dbReference type="InterPro" id="IPR004358">
    <property type="entry name" value="Sig_transdc_His_kin-like_C"/>
</dbReference>
<feature type="transmembrane region" description="Helical" evidence="15">
    <location>
        <begin position="361"/>
        <end position="382"/>
    </location>
</feature>
<dbReference type="InterPro" id="IPR003660">
    <property type="entry name" value="HAMP_dom"/>
</dbReference>
<reference evidence="18" key="1">
    <citation type="submission" date="2014-07" db="EMBL/GenBank/DDBJ databases">
        <authorList>
            <person name="Hornung V.Bastian."/>
        </authorList>
    </citation>
    <scope>NUCLEOTIDE SEQUENCE</scope>
    <source>
        <strain evidence="18">PCE-S</strain>
    </source>
</reference>
<keyword evidence="11 15" id="KW-1133">Transmembrane helix</keyword>
<comment type="catalytic activity">
    <reaction evidence="1">
        <text>ATP + protein L-histidine = ADP + protein N-phospho-L-histidine.</text>
        <dbReference type="EC" id="2.7.13.3"/>
    </reaction>
</comment>
<dbReference type="Gene3D" id="6.10.340.10">
    <property type="match status" value="1"/>
</dbReference>
<dbReference type="InterPro" id="IPR003661">
    <property type="entry name" value="HisK_dim/P_dom"/>
</dbReference>
<feature type="domain" description="Histidine kinase" evidence="16">
    <location>
        <begin position="517"/>
        <end position="714"/>
    </location>
</feature>
<keyword evidence="6 18" id="KW-0808">Transferase</keyword>
<keyword evidence="8" id="KW-0547">Nucleotide-binding</keyword>
<keyword evidence="10" id="KW-0067">ATP-binding</keyword>
<feature type="transmembrane region" description="Helical" evidence="15">
    <location>
        <begin position="12"/>
        <end position="34"/>
    </location>
</feature>
<evidence type="ECO:0000259" key="17">
    <source>
        <dbReference type="PROSITE" id="PS50885"/>
    </source>
</evidence>
<dbReference type="PANTHER" id="PTHR45528">
    <property type="entry name" value="SENSOR HISTIDINE KINASE CPXA"/>
    <property type="match status" value="1"/>
</dbReference>
<evidence type="ECO:0000313" key="19">
    <source>
        <dbReference type="EMBL" id="KTE91234.1"/>
    </source>
</evidence>
<evidence type="ECO:0000256" key="5">
    <source>
        <dbReference type="ARBA" id="ARBA00022553"/>
    </source>
</evidence>
<dbReference type="SMART" id="SM00388">
    <property type="entry name" value="HisKA"/>
    <property type="match status" value="1"/>
</dbReference>
<feature type="region of interest" description="Disordered" evidence="14">
    <location>
        <begin position="109"/>
        <end position="153"/>
    </location>
</feature>
<dbReference type="InterPro" id="IPR036097">
    <property type="entry name" value="HisK_dim/P_sf"/>
</dbReference>
<accession>A0A098AZ36</accession>